<evidence type="ECO:0000256" key="11">
    <source>
        <dbReference type="RuleBase" id="RU363032"/>
    </source>
</evidence>
<keyword evidence="6 11" id="KW-0812">Transmembrane</keyword>
<keyword evidence="8" id="KW-0029">Amino-acid transport</keyword>
<evidence type="ECO:0000256" key="2">
    <source>
        <dbReference type="ARBA" id="ARBA00009306"/>
    </source>
</evidence>
<dbReference type="InterPro" id="IPR010065">
    <property type="entry name" value="AA_ABC_transptr_permease_3TM"/>
</dbReference>
<dbReference type="Gene3D" id="1.10.3720.10">
    <property type="entry name" value="MetI-like"/>
    <property type="match status" value="1"/>
</dbReference>
<feature type="domain" description="ABC transmembrane type-1" evidence="12">
    <location>
        <begin position="288"/>
        <end position="476"/>
    </location>
</feature>
<dbReference type="InterPro" id="IPR000515">
    <property type="entry name" value="MetI-like"/>
</dbReference>
<dbReference type="PANTHER" id="PTHR30614:SF0">
    <property type="entry name" value="L-CYSTINE TRANSPORT SYSTEM PERMEASE PROTEIN TCYL"/>
    <property type="match status" value="1"/>
</dbReference>
<evidence type="ECO:0000256" key="3">
    <source>
        <dbReference type="ARBA" id="ARBA00010333"/>
    </source>
</evidence>
<protein>
    <submittedName>
        <fullName evidence="14">ABC transporter permease subunit</fullName>
    </submittedName>
    <submittedName>
        <fullName evidence="13">ABC transporter substrate-binding protein</fullName>
    </submittedName>
</protein>
<evidence type="ECO:0000256" key="1">
    <source>
        <dbReference type="ARBA" id="ARBA00004651"/>
    </source>
</evidence>
<keyword evidence="5" id="KW-1003">Cell membrane</keyword>
<dbReference type="PROSITE" id="PS01039">
    <property type="entry name" value="SBP_BACTERIAL_3"/>
    <property type="match status" value="1"/>
</dbReference>
<keyword evidence="15" id="KW-1185">Reference proteome</keyword>
<feature type="transmembrane region" description="Helical" evidence="11">
    <location>
        <begin position="455"/>
        <end position="475"/>
    </location>
</feature>
<keyword evidence="4 11" id="KW-0813">Transport</keyword>
<evidence type="ECO:0000313" key="15">
    <source>
        <dbReference type="Proteomes" id="UP000466683"/>
    </source>
</evidence>
<keyword evidence="10 11" id="KW-0472">Membrane</keyword>
<dbReference type="Pfam" id="PF00528">
    <property type="entry name" value="BPD_transp_1"/>
    <property type="match status" value="1"/>
</dbReference>
<evidence type="ECO:0000256" key="5">
    <source>
        <dbReference type="ARBA" id="ARBA00022475"/>
    </source>
</evidence>
<evidence type="ECO:0000256" key="4">
    <source>
        <dbReference type="ARBA" id="ARBA00022448"/>
    </source>
</evidence>
<feature type="transmembrane region" description="Helical" evidence="11">
    <location>
        <begin position="292"/>
        <end position="314"/>
    </location>
</feature>
<dbReference type="Pfam" id="PF00497">
    <property type="entry name" value="SBP_bac_3"/>
    <property type="match status" value="1"/>
</dbReference>
<evidence type="ECO:0000256" key="7">
    <source>
        <dbReference type="ARBA" id="ARBA00022729"/>
    </source>
</evidence>
<dbReference type="InterPro" id="IPR001638">
    <property type="entry name" value="Solute-binding_3/MltF_N"/>
</dbReference>
<evidence type="ECO:0000256" key="8">
    <source>
        <dbReference type="ARBA" id="ARBA00022970"/>
    </source>
</evidence>
<accession>A0AAX2ZWL8</accession>
<dbReference type="SMART" id="SM00062">
    <property type="entry name" value="PBPb"/>
    <property type="match status" value="1"/>
</dbReference>
<feature type="transmembrane region" description="Helical" evidence="11">
    <location>
        <begin position="326"/>
        <end position="347"/>
    </location>
</feature>
<gene>
    <name evidence="14" type="ORF">H5U98_29335</name>
    <name evidence="13" type="ORF">MBOE_08100</name>
</gene>
<keyword evidence="9 11" id="KW-1133">Transmembrane helix</keyword>
<proteinExistence type="inferred from homology"/>
<evidence type="ECO:0000313" key="13">
    <source>
        <dbReference type="EMBL" id="BBX89161.1"/>
    </source>
</evidence>
<dbReference type="GO" id="GO:0015184">
    <property type="term" value="F:L-cystine transmembrane transporter activity"/>
    <property type="evidence" value="ECO:0007669"/>
    <property type="project" value="TreeGrafter"/>
</dbReference>
<evidence type="ECO:0000313" key="14">
    <source>
        <dbReference type="EMBL" id="UNB99519.1"/>
    </source>
</evidence>
<dbReference type="FunFam" id="1.10.3720.10:FF:000009">
    <property type="entry name" value="Amino acid ABC transporter permease"/>
    <property type="match status" value="1"/>
</dbReference>
<dbReference type="InterPro" id="IPR035906">
    <property type="entry name" value="MetI-like_sf"/>
</dbReference>
<evidence type="ECO:0000256" key="9">
    <source>
        <dbReference type="ARBA" id="ARBA00022989"/>
    </source>
</evidence>
<dbReference type="GO" id="GO:0043190">
    <property type="term" value="C:ATP-binding cassette (ABC) transporter complex"/>
    <property type="evidence" value="ECO:0007669"/>
    <property type="project" value="InterPro"/>
</dbReference>
<name>A0AAX2ZWL8_9MYCO</name>
<dbReference type="InterPro" id="IPR018313">
    <property type="entry name" value="SBP_3_CS"/>
</dbReference>
<sequence length="489" mass="52427">MRSRRIPLLGLLLIVTVILAACGGKAGNTDEPLKSAGVLRVGTEGVYSPFSYHDTATGQLVGYDVDVARAVGDKIGVRVEFVETPWDSIFAALEANRFDVVANEVTISPERKAKYDLSQPYSIGEGVIVTRADDNSIKSLADLKGKVAAENATSNWSEIARNAGARVEAVEGFTQAIKLLNQGRVDVVVNDSIAVYAYLAETNDKSVKIAGTVGEKSEQGFAARKDSGLLPELNTALDELRADGTLAAISQKYLKANASGAPAEGAPAPRSTWKLIADNLWPLAKAALTMTIPLTIISFAIGLVIALAVALARLSPNVVLSNIARFYISIIRGTPLLVQLFIVFFALPEFGVKIDPFPAAVIAFSLNVGGYAAEIIRSAIQSIPKGQWEAAETIGLNYTGTLRRIILPQAARVAVPPLSNTLISLVKDTSLASTILVTELLRQAQIVAAPTFEFFALYGTAAIYYWVICLVLSFGQSRLERRLERHVAR</sequence>
<dbReference type="InterPro" id="IPR043429">
    <property type="entry name" value="ArtM/GltK/GlnP/TcyL/YhdX-like"/>
</dbReference>
<dbReference type="Proteomes" id="UP000466683">
    <property type="component" value="Chromosome"/>
</dbReference>
<dbReference type="SUPFAM" id="SSF161098">
    <property type="entry name" value="MetI-like"/>
    <property type="match status" value="1"/>
</dbReference>
<keyword evidence="7" id="KW-0732">Signal</keyword>
<comment type="similarity">
    <text evidence="3">Belongs to the bacterial solute-binding protein 3 family.</text>
</comment>
<reference evidence="13" key="2">
    <citation type="submission" date="2020-02" db="EMBL/GenBank/DDBJ databases">
        <authorList>
            <person name="Matsumoto Y."/>
            <person name="Kinjo T."/>
            <person name="Motooka D."/>
            <person name="Nabeya D."/>
            <person name="Jung N."/>
            <person name="Uechi K."/>
            <person name="Horii T."/>
            <person name="Iida T."/>
            <person name="Fujita J."/>
            <person name="Nakamura S."/>
        </authorList>
    </citation>
    <scope>NUCLEOTIDE SEQUENCE</scope>
    <source>
        <strain evidence="13">JCM 15653</strain>
    </source>
</reference>
<evidence type="ECO:0000256" key="10">
    <source>
        <dbReference type="ARBA" id="ARBA00023136"/>
    </source>
</evidence>
<dbReference type="SUPFAM" id="SSF53850">
    <property type="entry name" value="Periplasmic binding protein-like II"/>
    <property type="match status" value="1"/>
</dbReference>
<dbReference type="RefSeq" id="WP_077740594.1">
    <property type="nucleotide sequence ID" value="NZ_AP022579.1"/>
</dbReference>
<dbReference type="PROSITE" id="PS50928">
    <property type="entry name" value="ABC_TM1"/>
    <property type="match status" value="1"/>
</dbReference>
<dbReference type="EMBL" id="AP022579">
    <property type="protein sequence ID" value="BBX89161.1"/>
    <property type="molecule type" value="Genomic_DNA"/>
</dbReference>
<dbReference type="EMBL" id="CP060016">
    <property type="protein sequence ID" value="UNB99519.1"/>
    <property type="molecule type" value="Genomic_DNA"/>
</dbReference>
<organism evidence="14 16">
    <name type="scientific">Mycolicibacterium boenickei</name>
    <dbReference type="NCBI Taxonomy" id="146017"/>
    <lineage>
        <taxon>Bacteria</taxon>
        <taxon>Bacillati</taxon>
        <taxon>Actinomycetota</taxon>
        <taxon>Actinomycetes</taxon>
        <taxon>Mycobacteriales</taxon>
        <taxon>Mycobacteriaceae</taxon>
        <taxon>Mycolicibacterium</taxon>
    </lineage>
</organism>
<reference evidence="14 16" key="3">
    <citation type="journal article" date="2022" name="BMC Genomics">
        <title>Comparative genome analysis of mycobacteria focusing on tRNA and non-coding RNA.</title>
        <authorList>
            <person name="Behra P.R.K."/>
            <person name="Pettersson B.M.F."/>
            <person name="Ramesh M."/>
            <person name="Das S."/>
            <person name="Dasgupta S."/>
            <person name="Kirsebom L.A."/>
        </authorList>
    </citation>
    <scope>NUCLEOTIDE SEQUENCE [LARGE SCALE GENOMIC DNA]</scope>
    <source>
        <strain evidence="14 16">DSM 44677</strain>
    </source>
</reference>
<dbReference type="Gene3D" id="3.40.190.10">
    <property type="entry name" value="Periplasmic binding protein-like II"/>
    <property type="match status" value="2"/>
</dbReference>
<dbReference type="CDD" id="cd13711">
    <property type="entry name" value="PBP2_Ngo0372_TcyA"/>
    <property type="match status" value="1"/>
</dbReference>
<dbReference type="NCBIfam" id="TIGR01726">
    <property type="entry name" value="HEQRo_perm_3TM"/>
    <property type="match status" value="1"/>
</dbReference>
<dbReference type="AlphaFoldDB" id="A0AAX2ZWL8"/>
<reference evidence="13 15" key="1">
    <citation type="journal article" date="2019" name="Emerg. Microbes Infect.">
        <title>Comprehensive subspecies identification of 175 nontuberculous mycobacteria species based on 7547 genomic profiles.</title>
        <authorList>
            <person name="Matsumoto Y."/>
            <person name="Kinjo T."/>
            <person name="Motooka D."/>
            <person name="Nabeya D."/>
            <person name="Jung N."/>
            <person name="Uechi K."/>
            <person name="Horii T."/>
            <person name="Iida T."/>
            <person name="Fujita J."/>
            <person name="Nakamura S."/>
        </authorList>
    </citation>
    <scope>NUCLEOTIDE SEQUENCE [LARGE SCALE GENOMIC DNA]</scope>
    <source>
        <strain evidence="13 15">JCM 15653</strain>
    </source>
</reference>
<comment type="similarity">
    <text evidence="2 11">Belongs to the binding-protein-dependent transport system permease family.</text>
</comment>
<dbReference type="Proteomes" id="UP001162885">
    <property type="component" value="Chromosome"/>
</dbReference>
<dbReference type="PANTHER" id="PTHR30614">
    <property type="entry name" value="MEMBRANE COMPONENT OF AMINO ACID ABC TRANSPORTER"/>
    <property type="match status" value="1"/>
</dbReference>
<evidence type="ECO:0000313" key="16">
    <source>
        <dbReference type="Proteomes" id="UP001162885"/>
    </source>
</evidence>
<evidence type="ECO:0000256" key="6">
    <source>
        <dbReference type="ARBA" id="ARBA00022692"/>
    </source>
</evidence>
<evidence type="ECO:0000259" key="12">
    <source>
        <dbReference type="PROSITE" id="PS50928"/>
    </source>
</evidence>
<dbReference type="PROSITE" id="PS51257">
    <property type="entry name" value="PROKAR_LIPOPROTEIN"/>
    <property type="match status" value="1"/>
</dbReference>
<dbReference type="CDD" id="cd06261">
    <property type="entry name" value="TM_PBP2"/>
    <property type="match status" value="1"/>
</dbReference>
<comment type="subcellular location">
    <subcellularLocation>
        <location evidence="1 11">Cell membrane</location>
        <topology evidence="1 11">Multi-pass membrane protein</topology>
    </subcellularLocation>
</comment>